<keyword evidence="5 11" id="KW-0519">Myristate</keyword>
<evidence type="ECO:0000256" key="12">
    <source>
        <dbReference type="SAM" id="MobiDB-lite"/>
    </source>
</evidence>
<reference evidence="14" key="3">
    <citation type="journal article" date="2017" name="J. Virol.">
        <title>Efficient Vpu-mediated tetherin antagonism by an HIV-1 group O strain.</title>
        <authorList>
            <person name="Mack K."/>
            <person name="Starz K."/>
            <person name="Sauter D."/>
            <person name="Langer S."/>
            <person name="Bibollet-Ruche F."/>
            <person name="Learn G.H."/>
            <person name="Sturzel C.M."/>
            <person name="Leoz M."/>
            <person name="Plantier J.C."/>
            <person name="Geyer M."/>
            <person name="Hahn B.H."/>
            <person name="Kirchhoff F."/>
        </authorList>
    </citation>
    <scope>NUCLEOTIDE SEQUENCE</scope>
    <source>
        <strain evidence="14">SIVblu31</strain>
    </source>
</reference>
<keyword evidence="10 11" id="KW-0449">Lipoprotein</keyword>
<evidence type="ECO:0000256" key="1">
    <source>
        <dbReference type="ARBA" id="ARBA00006933"/>
    </source>
</evidence>
<keyword evidence="8" id="KW-0472">Membrane</keyword>
<keyword evidence="9 11" id="KW-0899">Viral immunoevasion</keyword>
<organismHost>
    <name type="scientific">Cercopithecidae</name>
    <name type="common">Old World monkeys</name>
    <dbReference type="NCBI Taxonomy" id="9527"/>
</organismHost>
<evidence type="ECO:0000256" key="5">
    <source>
        <dbReference type="ARBA" id="ARBA00022707"/>
    </source>
</evidence>
<evidence type="ECO:0000256" key="7">
    <source>
        <dbReference type="ARBA" id="ARBA00023026"/>
    </source>
</evidence>
<proteinExistence type="inferred from homology"/>
<evidence type="ECO:0000256" key="3">
    <source>
        <dbReference type="ARBA" id="ARBA00022511"/>
    </source>
</evidence>
<evidence type="ECO:0000256" key="9">
    <source>
        <dbReference type="ARBA" id="ARBA00023280"/>
    </source>
</evidence>
<gene>
    <name evidence="13" type="primary">nef</name>
</gene>
<sequence length="239" mass="27127">MGSTSSKNQQCRSESPYGTRWWRRAKQYTPLPDELLKPSRPSHGGFDKAWRSTLTEPVDPHGPDRDWEHSGGQKWSPGDVVHDEGDTGLVGFPVCPQIPLRPLTYKLAVDLSHFLKNKGGLQGINYDARRDEILHLYLKNEHGVIDRINYTGGPGIRFPLLFGWLWELVPNDIEGYLTDEEDTLLLHPASGKGAEEDPHGENLMWNFNPHLAYTPGWEMARLQLERQTGKPQELKSALK</sequence>
<evidence type="ECO:0000256" key="2">
    <source>
        <dbReference type="ARBA" id="ARBA00013526"/>
    </source>
</evidence>
<evidence type="ECO:0000313" key="14">
    <source>
        <dbReference type="EMBL" id="APX43177.1"/>
    </source>
</evidence>
<accession>Q2XVQ9</accession>
<evidence type="ECO:0000256" key="4">
    <source>
        <dbReference type="ARBA" id="ARBA00022581"/>
    </source>
</evidence>
<evidence type="ECO:0000256" key="10">
    <source>
        <dbReference type="ARBA" id="ARBA00023288"/>
    </source>
</evidence>
<comment type="similarity">
    <text evidence="1 11">Belongs to the lentivirus primate group Nef protein family.</text>
</comment>
<name>Q2XVQ9_SIV</name>
<feature type="region of interest" description="Disordered" evidence="12">
    <location>
        <begin position="32"/>
        <end position="75"/>
    </location>
</feature>
<dbReference type="SUPFAM" id="SSF55671">
    <property type="entry name" value="Regulatory factor Nef"/>
    <property type="match status" value="1"/>
</dbReference>
<evidence type="ECO:0000256" key="11">
    <source>
        <dbReference type="RuleBase" id="RU000344"/>
    </source>
</evidence>
<protein>
    <recommendedName>
        <fullName evidence="2 11">Protein Nef</fullName>
    </recommendedName>
</protein>
<dbReference type="EMBL" id="KX231803">
    <property type="protein sequence ID" value="APX43177.1"/>
    <property type="molecule type" value="Genomic_RNA"/>
</dbReference>
<reference evidence="13" key="2">
    <citation type="submission" date="2005-09" db="EMBL/GenBank/DDBJ databases">
        <authorList>
            <person name="Kirchhoff F."/>
            <person name="Hahn B.H."/>
            <person name="Bibollet-Ruche F."/>
        </authorList>
    </citation>
    <scope>NUCLEOTIDE SEQUENCE</scope>
    <source>
        <strain evidence="13">SIVblu-KE31</strain>
    </source>
</reference>
<dbReference type="Pfam" id="PF00469">
    <property type="entry name" value="F-protein"/>
    <property type="match status" value="1"/>
</dbReference>
<dbReference type="Gene3D" id="3.30.62.10">
    <property type="entry name" value="Nef Regulatory Factor"/>
    <property type="match status" value="1"/>
</dbReference>
<organismHost>
    <name type="scientific">Pan troglodytes</name>
    <name type="common">Chimpanzee</name>
    <dbReference type="NCBI Taxonomy" id="9598"/>
</organismHost>
<keyword evidence="4" id="KW-0945">Host-virus interaction</keyword>
<reference evidence="13" key="1">
    <citation type="journal article" date="2004" name="J. Virol.">
        <title>New simian immunodeficiency virus infecting De Brazza's monkeys (Cercopithecus neglectus): evidence for a cercopithecus monkey virus clade.</title>
        <authorList>
            <person name="Bibollet-Ruche F."/>
            <person name="Bailes E."/>
            <person name="Gao F."/>
            <person name="Pourrut X."/>
            <person name="Barlow K.L."/>
            <person name="Clewley J.P."/>
            <person name="Mwenda J.M."/>
            <person name="Langat D.K."/>
            <person name="Chege G.K."/>
            <person name="McClure H.M."/>
            <person name="Mpoudi-Ngole E."/>
            <person name="Delaporte E."/>
            <person name="Peeters M."/>
            <person name="Shaw G.M."/>
            <person name="Sharp P.M."/>
            <person name="Hahn B.H."/>
        </authorList>
    </citation>
    <scope>NUCLEOTIDE SEQUENCE</scope>
    <source>
        <strain evidence="13">SIVblu-KE31</strain>
        <strain evidence="14">SIVblu31</strain>
    </source>
</reference>
<dbReference type="EMBL" id="DQ222474">
    <property type="protein sequence ID" value="ABB55502.1"/>
    <property type="molecule type" value="Genomic_RNA"/>
</dbReference>
<evidence type="ECO:0000256" key="6">
    <source>
        <dbReference type="ARBA" id="ARBA00022870"/>
    </source>
</evidence>
<dbReference type="GO" id="GO:0005525">
    <property type="term" value="F:GTP binding"/>
    <property type="evidence" value="ECO:0007669"/>
    <property type="project" value="InterPro"/>
</dbReference>
<evidence type="ECO:0000313" key="13">
    <source>
        <dbReference type="EMBL" id="ABB55502.1"/>
    </source>
</evidence>
<keyword evidence="3" id="KW-1032">Host cell membrane</keyword>
<dbReference type="InterPro" id="IPR027481">
    <property type="entry name" value="HIV-1_Nef_core_sf"/>
</dbReference>
<feature type="compositionally biased region" description="Basic and acidic residues" evidence="12">
    <location>
        <begin position="58"/>
        <end position="71"/>
    </location>
</feature>
<keyword evidence="6" id="KW-1043">Host membrane</keyword>
<organism evidence="13">
    <name type="scientific">Simian immunodeficiency virus</name>
    <name type="common">SIV</name>
    <dbReference type="NCBI Taxonomy" id="11723"/>
    <lineage>
        <taxon>Viruses</taxon>
        <taxon>Riboviria</taxon>
        <taxon>Pararnavirae</taxon>
        <taxon>Artverviricota</taxon>
        <taxon>Revtraviricetes</taxon>
        <taxon>Ortervirales</taxon>
        <taxon>Retroviridae</taxon>
        <taxon>Orthoretrovirinae</taxon>
        <taxon>Lentivirus</taxon>
        <taxon>Lentivirus simimdef</taxon>
    </lineage>
</organism>
<dbReference type="InterPro" id="IPR001558">
    <property type="entry name" value="HIV_Nef"/>
</dbReference>
<keyword evidence="7 11" id="KW-0843">Virulence</keyword>
<evidence type="ECO:0000256" key="8">
    <source>
        <dbReference type="ARBA" id="ARBA00023136"/>
    </source>
</evidence>